<dbReference type="Pfam" id="PF18592">
    <property type="entry name" value="Tho1_MOS11_C"/>
    <property type="match status" value="1"/>
</dbReference>
<dbReference type="PROSITE" id="PS50800">
    <property type="entry name" value="SAP"/>
    <property type="match status" value="1"/>
</dbReference>
<feature type="compositionally biased region" description="Low complexity" evidence="3">
    <location>
        <begin position="39"/>
        <end position="98"/>
    </location>
</feature>
<dbReference type="SUPFAM" id="SSF68906">
    <property type="entry name" value="SAP domain"/>
    <property type="match status" value="1"/>
</dbReference>
<feature type="compositionally biased region" description="Basic and acidic residues" evidence="3">
    <location>
        <begin position="157"/>
        <end position="173"/>
    </location>
</feature>
<dbReference type="AlphaFoldDB" id="A0AAF0J850"/>
<feature type="region of interest" description="Disordered" evidence="3">
    <location>
        <begin position="157"/>
        <end position="223"/>
    </location>
</feature>
<proteinExistence type="inferred from homology"/>
<organism evidence="5 6">
    <name type="scientific">Malassezia cuniculi</name>
    <dbReference type="NCBI Taxonomy" id="948313"/>
    <lineage>
        <taxon>Eukaryota</taxon>
        <taxon>Fungi</taxon>
        <taxon>Dikarya</taxon>
        <taxon>Basidiomycota</taxon>
        <taxon>Ustilaginomycotina</taxon>
        <taxon>Malasseziomycetes</taxon>
        <taxon>Malasseziales</taxon>
        <taxon>Malasseziaceae</taxon>
        <taxon>Malassezia</taxon>
    </lineage>
</organism>
<dbReference type="PANTHER" id="PTHR46551:SF1">
    <property type="entry name" value="SAP DOMAIN-CONTAINING RIBONUCLEOPROTEIN"/>
    <property type="match status" value="1"/>
</dbReference>
<feature type="domain" description="SAP" evidence="4">
    <location>
        <begin position="5"/>
        <end position="39"/>
    </location>
</feature>
<dbReference type="Gene3D" id="1.10.720.30">
    <property type="entry name" value="SAP domain"/>
    <property type="match status" value="1"/>
</dbReference>
<keyword evidence="6" id="KW-1185">Reference proteome</keyword>
<feature type="compositionally biased region" description="Basic and acidic residues" evidence="3">
    <location>
        <begin position="103"/>
        <end position="116"/>
    </location>
</feature>
<evidence type="ECO:0000313" key="6">
    <source>
        <dbReference type="Proteomes" id="UP001219933"/>
    </source>
</evidence>
<feature type="compositionally biased region" description="Basic and acidic residues" evidence="3">
    <location>
        <begin position="206"/>
        <end position="223"/>
    </location>
</feature>
<name>A0AAF0J850_9BASI</name>
<evidence type="ECO:0000256" key="3">
    <source>
        <dbReference type="SAM" id="MobiDB-lite"/>
    </source>
</evidence>
<evidence type="ECO:0000313" key="5">
    <source>
        <dbReference type="EMBL" id="WFD36419.1"/>
    </source>
</evidence>
<dbReference type="SMART" id="SM00513">
    <property type="entry name" value="SAP"/>
    <property type="match status" value="1"/>
</dbReference>
<dbReference type="InterPro" id="IPR040746">
    <property type="entry name" value="THO1_MOS11_C"/>
</dbReference>
<accession>A0AAF0J850</accession>
<dbReference type="Proteomes" id="UP001219933">
    <property type="component" value="Chromosome 5"/>
</dbReference>
<dbReference type="InterPro" id="IPR036361">
    <property type="entry name" value="SAP_dom_sf"/>
</dbReference>
<evidence type="ECO:0000256" key="2">
    <source>
        <dbReference type="ARBA" id="ARBA00046328"/>
    </source>
</evidence>
<comment type="similarity">
    <text evidence="2">Belongs to the SAP domain-containing ribonucleoprotein family.</text>
</comment>
<protein>
    <recommendedName>
        <fullName evidence="4">SAP domain-containing protein</fullName>
    </recommendedName>
</protein>
<evidence type="ECO:0000256" key="1">
    <source>
        <dbReference type="ARBA" id="ARBA00022553"/>
    </source>
</evidence>
<feature type="compositionally biased region" description="Low complexity" evidence="3">
    <location>
        <begin position="175"/>
        <end position="184"/>
    </location>
</feature>
<dbReference type="InterPro" id="IPR003034">
    <property type="entry name" value="SAP_dom"/>
</dbReference>
<sequence length="223" mass="24111">MESKLQSLRVPELKELLQKADLATTGNKPDLIKRLLENPSAIESLSEPEAAPPAESSTADEAAQQAPAASAAPAEAPAASEAAAAPAPAAETSAPTDDGASAADERKRTQLEELQKRKARALRFGEPVDDIERKIQRIERFGLEDKDAVGIQKIDAELRGAKRGHDAKDERQAKAPKPAAPAKAEISEEELAARRRRAERFGLPLKGEDDEKRKQREARFGTQ</sequence>
<evidence type="ECO:0000259" key="4">
    <source>
        <dbReference type="PROSITE" id="PS50800"/>
    </source>
</evidence>
<reference evidence="5" key="1">
    <citation type="submission" date="2023-03" db="EMBL/GenBank/DDBJ databases">
        <title>Mating type loci evolution in Malassezia.</title>
        <authorList>
            <person name="Coelho M.A."/>
        </authorList>
    </citation>
    <scope>NUCLEOTIDE SEQUENCE</scope>
    <source>
        <strain evidence="5">CBS 11721</strain>
    </source>
</reference>
<dbReference type="GO" id="GO:0005634">
    <property type="term" value="C:nucleus"/>
    <property type="evidence" value="ECO:0007669"/>
    <property type="project" value="TreeGrafter"/>
</dbReference>
<dbReference type="PANTHER" id="PTHR46551">
    <property type="entry name" value="SAP DOMAIN-CONTAINING RIBONUCLEOPROTEIN"/>
    <property type="match status" value="1"/>
</dbReference>
<gene>
    <name evidence="5" type="ORF">MCUN1_003298</name>
</gene>
<dbReference type="Pfam" id="PF02037">
    <property type="entry name" value="SAP"/>
    <property type="match status" value="1"/>
</dbReference>
<feature type="region of interest" description="Disordered" evidence="3">
    <location>
        <begin position="18"/>
        <end position="125"/>
    </location>
</feature>
<dbReference type="InterPro" id="IPR052240">
    <property type="entry name" value="SAP_domain_ribonucleoprotein"/>
</dbReference>
<dbReference type="GO" id="GO:0016973">
    <property type="term" value="P:poly(A)+ mRNA export from nucleus"/>
    <property type="evidence" value="ECO:0007669"/>
    <property type="project" value="TreeGrafter"/>
</dbReference>
<keyword evidence="1" id="KW-0597">Phosphoprotein</keyword>
<dbReference type="EMBL" id="CP119881">
    <property type="protein sequence ID" value="WFD36419.1"/>
    <property type="molecule type" value="Genomic_DNA"/>
</dbReference>